<dbReference type="OrthoDB" id="10602251at2759"/>
<reference evidence="1" key="1">
    <citation type="submission" date="2021-02" db="EMBL/GenBank/DDBJ databases">
        <title>First Annotated Genome of the Yellow-green Alga Tribonema minus.</title>
        <authorList>
            <person name="Mahan K.M."/>
        </authorList>
    </citation>
    <scope>NUCLEOTIDE SEQUENCE</scope>
    <source>
        <strain evidence="1">UTEX B ZZ1240</strain>
    </source>
</reference>
<name>A0A835ZI88_9STRA</name>
<evidence type="ECO:0000313" key="2">
    <source>
        <dbReference type="Proteomes" id="UP000664859"/>
    </source>
</evidence>
<accession>A0A835ZI88</accession>
<feature type="non-terminal residue" evidence="1">
    <location>
        <position position="114"/>
    </location>
</feature>
<evidence type="ECO:0000313" key="1">
    <source>
        <dbReference type="EMBL" id="KAG5192667.1"/>
    </source>
</evidence>
<feature type="non-terminal residue" evidence="1">
    <location>
        <position position="1"/>
    </location>
</feature>
<gene>
    <name evidence="1" type="ORF">JKP88DRAFT_154832</name>
</gene>
<protein>
    <submittedName>
        <fullName evidence="1">Uncharacterized protein</fullName>
    </submittedName>
</protein>
<dbReference type="EMBL" id="JAFCMP010000003">
    <property type="protein sequence ID" value="KAG5192667.1"/>
    <property type="molecule type" value="Genomic_DNA"/>
</dbReference>
<dbReference type="Proteomes" id="UP000664859">
    <property type="component" value="Unassembled WGS sequence"/>
</dbReference>
<organism evidence="1 2">
    <name type="scientific">Tribonema minus</name>
    <dbReference type="NCBI Taxonomy" id="303371"/>
    <lineage>
        <taxon>Eukaryota</taxon>
        <taxon>Sar</taxon>
        <taxon>Stramenopiles</taxon>
        <taxon>Ochrophyta</taxon>
        <taxon>PX clade</taxon>
        <taxon>Xanthophyceae</taxon>
        <taxon>Tribonematales</taxon>
        <taxon>Tribonemataceae</taxon>
        <taxon>Tribonema</taxon>
    </lineage>
</organism>
<proteinExistence type="predicted"/>
<keyword evidence="2" id="KW-1185">Reference proteome</keyword>
<sequence>KVYKAWYPLVGFPRFVRLHEAIIVESSDSTYIQFDLLPKDPTSLSSAFRWFTLQPIPGELRMRPLKYRPENMLYVGASDAGLERMRQFVAAYDDNMVLTSNNCKTFADRFIYEH</sequence>
<comment type="caution">
    <text evidence="1">The sequence shown here is derived from an EMBL/GenBank/DDBJ whole genome shotgun (WGS) entry which is preliminary data.</text>
</comment>
<dbReference type="AlphaFoldDB" id="A0A835ZI88"/>